<sequence>MYQVFNADKRWHSGGVLASGSATAARKTCEIIWDGRVSLSTTPADFDKNSSIYDHQLTVTVDQTWAQIIKFPEVAPSLFDIPKASKPLEVTISDRSIFTPGGGPPQVGFRRSELIPSTNNGSDATVQGTTTFHWSIRNDPLRPLNFSHEYHPVWHKTADFSTSEITFLTGKPFNQSFDPTVHDSRTLRLAGRQSNSPETTFFQTPFIENVWHNFALTLGWTTNQLMLYYSKGYAPLQRVVGPVFNDNSGGGQFHVGMLKLPTGPLGIDVLHQGFQEDRLNEGLVYGGVFIENSADGCITLGL</sequence>
<organism evidence="1 2">
    <name type="scientific">Irpex rosettiformis</name>
    <dbReference type="NCBI Taxonomy" id="378272"/>
    <lineage>
        <taxon>Eukaryota</taxon>
        <taxon>Fungi</taxon>
        <taxon>Dikarya</taxon>
        <taxon>Basidiomycota</taxon>
        <taxon>Agaricomycotina</taxon>
        <taxon>Agaricomycetes</taxon>
        <taxon>Polyporales</taxon>
        <taxon>Irpicaceae</taxon>
        <taxon>Irpex</taxon>
    </lineage>
</organism>
<dbReference type="Proteomes" id="UP001055072">
    <property type="component" value="Unassembled WGS sequence"/>
</dbReference>
<protein>
    <submittedName>
        <fullName evidence="1">Uncharacterized protein</fullName>
    </submittedName>
</protein>
<proteinExistence type="predicted"/>
<evidence type="ECO:0000313" key="2">
    <source>
        <dbReference type="Proteomes" id="UP001055072"/>
    </source>
</evidence>
<accession>A0ACB8U6S2</accession>
<keyword evidence="2" id="KW-1185">Reference proteome</keyword>
<reference evidence="1" key="1">
    <citation type="journal article" date="2021" name="Environ. Microbiol.">
        <title>Gene family expansions and transcriptome signatures uncover fungal adaptations to wood decay.</title>
        <authorList>
            <person name="Hage H."/>
            <person name="Miyauchi S."/>
            <person name="Viragh M."/>
            <person name="Drula E."/>
            <person name="Min B."/>
            <person name="Chaduli D."/>
            <person name="Navarro D."/>
            <person name="Favel A."/>
            <person name="Norest M."/>
            <person name="Lesage-Meessen L."/>
            <person name="Balint B."/>
            <person name="Merenyi Z."/>
            <person name="de Eugenio L."/>
            <person name="Morin E."/>
            <person name="Martinez A.T."/>
            <person name="Baldrian P."/>
            <person name="Stursova M."/>
            <person name="Martinez M.J."/>
            <person name="Novotny C."/>
            <person name="Magnuson J.K."/>
            <person name="Spatafora J.W."/>
            <person name="Maurice S."/>
            <person name="Pangilinan J."/>
            <person name="Andreopoulos W."/>
            <person name="LaButti K."/>
            <person name="Hundley H."/>
            <person name="Na H."/>
            <person name="Kuo A."/>
            <person name="Barry K."/>
            <person name="Lipzen A."/>
            <person name="Henrissat B."/>
            <person name="Riley R."/>
            <person name="Ahrendt S."/>
            <person name="Nagy L.G."/>
            <person name="Grigoriev I.V."/>
            <person name="Martin F."/>
            <person name="Rosso M.N."/>
        </authorList>
    </citation>
    <scope>NUCLEOTIDE SEQUENCE</scope>
    <source>
        <strain evidence="1">CBS 384.51</strain>
    </source>
</reference>
<evidence type="ECO:0000313" key="1">
    <source>
        <dbReference type="EMBL" id="KAI0089665.1"/>
    </source>
</evidence>
<dbReference type="EMBL" id="MU274910">
    <property type="protein sequence ID" value="KAI0089665.1"/>
    <property type="molecule type" value="Genomic_DNA"/>
</dbReference>
<gene>
    <name evidence="1" type="ORF">BDY19DRAFT_985045</name>
</gene>
<comment type="caution">
    <text evidence="1">The sequence shown here is derived from an EMBL/GenBank/DDBJ whole genome shotgun (WGS) entry which is preliminary data.</text>
</comment>
<name>A0ACB8U6S2_9APHY</name>